<dbReference type="EMBL" id="UINC01014619">
    <property type="protein sequence ID" value="SVA62239.1"/>
    <property type="molecule type" value="Genomic_DNA"/>
</dbReference>
<feature type="transmembrane region" description="Helical" evidence="2">
    <location>
        <begin position="15"/>
        <end position="34"/>
    </location>
</feature>
<protein>
    <submittedName>
        <fullName evidence="3">Uncharacterized protein</fullName>
    </submittedName>
</protein>
<evidence type="ECO:0000256" key="2">
    <source>
        <dbReference type="SAM" id="Phobius"/>
    </source>
</evidence>
<gene>
    <name evidence="3" type="ORF">METZ01_LOCUS115093</name>
</gene>
<keyword evidence="2" id="KW-1133">Transmembrane helix</keyword>
<reference evidence="3" key="1">
    <citation type="submission" date="2018-05" db="EMBL/GenBank/DDBJ databases">
        <authorList>
            <person name="Lanie J.A."/>
            <person name="Ng W.-L."/>
            <person name="Kazmierczak K.M."/>
            <person name="Andrzejewski T.M."/>
            <person name="Davidsen T.M."/>
            <person name="Wayne K.J."/>
            <person name="Tettelin H."/>
            <person name="Glass J.I."/>
            <person name="Rusch D."/>
            <person name="Podicherti R."/>
            <person name="Tsui H.-C.T."/>
            <person name="Winkler M.E."/>
        </authorList>
    </citation>
    <scope>NUCLEOTIDE SEQUENCE</scope>
</reference>
<feature type="region of interest" description="Disordered" evidence="1">
    <location>
        <begin position="279"/>
        <end position="337"/>
    </location>
</feature>
<proteinExistence type="predicted"/>
<accession>A0A381XBW8</accession>
<evidence type="ECO:0000256" key="1">
    <source>
        <dbReference type="SAM" id="MobiDB-lite"/>
    </source>
</evidence>
<name>A0A381XBW8_9ZZZZ</name>
<feature type="compositionally biased region" description="Polar residues" evidence="1">
    <location>
        <begin position="289"/>
        <end position="308"/>
    </location>
</feature>
<evidence type="ECO:0000313" key="3">
    <source>
        <dbReference type="EMBL" id="SVA62239.1"/>
    </source>
</evidence>
<organism evidence="3">
    <name type="scientific">marine metagenome</name>
    <dbReference type="NCBI Taxonomy" id="408172"/>
    <lineage>
        <taxon>unclassified sequences</taxon>
        <taxon>metagenomes</taxon>
        <taxon>ecological metagenomes</taxon>
    </lineage>
</organism>
<sequence length="368" mass="40236">MSEKDNESPEWLEKLFSTQVILTAILILGIYWVFFGEDKSRDSSVSRYTSQNIPIGISDQLNPEAIEKLGIDLTDNLDPKLIPAITSEALRETTQANVSEDSFLPTLVSKISNKIRDVSTIDLNEDGIADPVLVLPQTESGDSDFLVFSILVPDPSEVSTLPPGSDNQAWRDIAENKSIEIMTASVVRGSGNELNMQSTPNPEMYQSAGTPYPPYYGAGYSMTSLLMTSMMMSMLFRPPFIWGGGFGYGYGYGGPMAVSTVQNRRGATTSALRKADPSYSAAKTAGGRSVSSNKFRSTSKKSLNNIKSTKFRTANRKAGATGLGSSRSLQNKPGVTKRRRIVPRKRSLFGGSRRMRGFGFGGFGRRRR</sequence>
<feature type="compositionally biased region" description="Polar residues" evidence="1">
    <location>
        <begin position="323"/>
        <end position="333"/>
    </location>
</feature>
<dbReference type="AlphaFoldDB" id="A0A381XBW8"/>
<keyword evidence="2" id="KW-0472">Membrane</keyword>
<keyword evidence="2" id="KW-0812">Transmembrane</keyword>